<proteinExistence type="predicted"/>
<evidence type="ECO:0000313" key="1">
    <source>
        <dbReference type="EMBL" id="KAI4369794.1"/>
    </source>
</evidence>
<name>A0ACB9QT91_9MYRT</name>
<keyword evidence="2" id="KW-1185">Reference proteome</keyword>
<evidence type="ECO:0000313" key="2">
    <source>
        <dbReference type="Proteomes" id="UP001057402"/>
    </source>
</evidence>
<comment type="caution">
    <text evidence="1">The sequence shown here is derived from an EMBL/GenBank/DDBJ whole genome shotgun (WGS) entry which is preliminary data.</text>
</comment>
<dbReference type="EMBL" id="CM042884">
    <property type="protein sequence ID" value="KAI4369794.1"/>
    <property type="molecule type" value="Genomic_DNA"/>
</dbReference>
<organism evidence="1 2">
    <name type="scientific">Melastoma candidum</name>
    <dbReference type="NCBI Taxonomy" id="119954"/>
    <lineage>
        <taxon>Eukaryota</taxon>
        <taxon>Viridiplantae</taxon>
        <taxon>Streptophyta</taxon>
        <taxon>Embryophyta</taxon>
        <taxon>Tracheophyta</taxon>
        <taxon>Spermatophyta</taxon>
        <taxon>Magnoliopsida</taxon>
        <taxon>eudicotyledons</taxon>
        <taxon>Gunneridae</taxon>
        <taxon>Pentapetalae</taxon>
        <taxon>rosids</taxon>
        <taxon>malvids</taxon>
        <taxon>Myrtales</taxon>
        <taxon>Melastomataceae</taxon>
        <taxon>Melastomatoideae</taxon>
        <taxon>Melastomateae</taxon>
        <taxon>Melastoma</taxon>
    </lineage>
</organism>
<accession>A0ACB9QT91</accession>
<reference evidence="2" key="1">
    <citation type="journal article" date="2023" name="Front. Plant Sci.">
        <title>Chromosomal-level genome assembly of Melastoma candidum provides insights into trichome evolution.</title>
        <authorList>
            <person name="Zhong Y."/>
            <person name="Wu W."/>
            <person name="Sun C."/>
            <person name="Zou P."/>
            <person name="Liu Y."/>
            <person name="Dai S."/>
            <person name="Zhou R."/>
        </authorList>
    </citation>
    <scope>NUCLEOTIDE SEQUENCE [LARGE SCALE GENOMIC DNA]</scope>
</reference>
<sequence>MDYSHLFFGDGDDHLHHQQEPPQPSPKKELQLQGPRPTPLRVSKDSHSIRKPPRHPPPNNHASPSKLPPPPDDPPQPVIIYSVSPKVIHVEESGFMSLVQRLTGLSPSGPRAGDVSPAARFASIERASPKNRPILGLEEGMVGGDRGTTASSTTTDDGFDPTAAGRGSMPGILSPAPSSLPVIPSGFFSPVTDSLGVPLFQDLVMSPLLSQGSGGGGTGAGFFGGGGSGSIVNSPSSAWFLSSLISPSPTSLDLYSLLADF</sequence>
<dbReference type="Proteomes" id="UP001057402">
    <property type="component" value="Chromosome 5"/>
</dbReference>
<protein>
    <submittedName>
        <fullName evidence="1">Uncharacterized protein</fullName>
    </submittedName>
</protein>
<gene>
    <name evidence="1" type="ORF">MLD38_018198</name>
</gene>